<dbReference type="Proteomes" id="UP001629214">
    <property type="component" value="Unassembled WGS sequence"/>
</dbReference>
<evidence type="ECO:0000313" key="2">
    <source>
        <dbReference type="Proteomes" id="UP001629214"/>
    </source>
</evidence>
<sequence>MKSPEVFGTAADSLRPVHCQNNAGSHPALPCAIALRQMAAAEWMEYWKWISLVRGLSPTSDGSVFALLGLLAEAWHWTGKVRYAGPFIIVMRSTDRMSGQQSVSAIASWWALFCR</sequence>
<name>A0ABW8ZD05_9BURK</name>
<dbReference type="EMBL" id="JAQQFR010000018">
    <property type="protein sequence ID" value="MFL9881044.1"/>
    <property type="molecule type" value="Genomic_DNA"/>
</dbReference>
<proteinExistence type="predicted"/>
<dbReference type="RefSeq" id="WP_408170087.1">
    <property type="nucleotide sequence ID" value="NZ_JAQQFR010000018.1"/>
</dbReference>
<keyword evidence="2" id="KW-1185">Reference proteome</keyword>
<gene>
    <name evidence="1" type="ORF">PQR63_21780</name>
</gene>
<evidence type="ECO:0000313" key="1">
    <source>
        <dbReference type="EMBL" id="MFL9881044.1"/>
    </source>
</evidence>
<organism evidence="1 2">
    <name type="scientific">Herbaspirillum rhizosphaerae</name>
    <dbReference type="NCBI Taxonomy" id="346179"/>
    <lineage>
        <taxon>Bacteria</taxon>
        <taxon>Pseudomonadati</taxon>
        <taxon>Pseudomonadota</taxon>
        <taxon>Betaproteobacteria</taxon>
        <taxon>Burkholderiales</taxon>
        <taxon>Oxalobacteraceae</taxon>
        <taxon>Herbaspirillum</taxon>
    </lineage>
</organism>
<comment type="caution">
    <text evidence="1">The sequence shown here is derived from an EMBL/GenBank/DDBJ whole genome shotgun (WGS) entry which is preliminary data.</text>
</comment>
<reference evidence="1 2" key="1">
    <citation type="journal article" date="2024" name="Chem. Sci.">
        <title>Discovery of megapolipeptins by genome mining of a Burkholderiales bacteria collection.</title>
        <authorList>
            <person name="Paulo B.S."/>
            <person name="Recchia M.J.J."/>
            <person name="Lee S."/>
            <person name="Fergusson C.H."/>
            <person name="Romanowski S.B."/>
            <person name="Hernandez A."/>
            <person name="Krull N."/>
            <person name="Liu D.Y."/>
            <person name="Cavanagh H."/>
            <person name="Bos A."/>
            <person name="Gray C.A."/>
            <person name="Murphy B.T."/>
            <person name="Linington R.G."/>
            <person name="Eustaquio A.S."/>
        </authorList>
    </citation>
    <scope>NUCLEOTIDE SEQUENCE [LARGE SCALE GENOMIC DNA]</scope>
    <source>
        <strain evidence="1 2">RL21-008-BIB-B</strain>
    </source>
</reference>
<protein>
    <submittedName>
        <fullName evidence="1">Uncharacterized protein</fullName>
    </submittedName>
</protein>
<accession>A0ABW8ZD05</accession>